<dbReference type="InterPro" id="IPR047526">
    <property type="entry name" value="TNR19/27/EDAR"/>
</dbReference>
<evidence type="ECO:0000313" key="11">
    <source>
        <dbReference type="EMBL" id="KAH0630880.1"/>
    </source>
</evidence>
<dbReference type="EMBL" id="JAIPUX010000415">
    <property type="protein sequence ID" value="KAH0630880.1"/>
    <property type="molecule type" value="Genomic_DNA"/>
</dbReference>
<evidence type="ECO:0000256" key="7">
    <source>
        <dbReference type="ARBA" id="ARBA00023170"/>
    </source>
</evidence>
<dbReference type="InterPro" id="IPR001368">
    <property type="entry name" value="TNFR/NGFR_Cys_rich_reg"/>
</dbReference>
<accession>A0ABQ7TM33</accession>
<dbReference type="Gene3D" id="2.10.50.10">
    <property type="entry name" value="Tumor Necrosis Factor Receptor, subunit A, domain 2"/>
    <property type="match status" value="1"/>
</dbReference>
<organism evidence="11 12">
    <name type="scientific">Phrynosoma platyrhinos</name>
    <name type="common">Desert horned lizard</name>
    <dbReference type="NCBI Taxonomy" id="52577"/>
    <lineage>
        <taxon>Eukaryota</taxon>
        <taxon>Metazoa</taxon>
        <taxon>Chordata</taxon>
        <taxon>Craniata</taxon>
        <taxon>Vertebrata</taxon>
        <taxon>Euteleostomi</taxon>
        <taxon>Lepidosauria</taxon>
        <taxon>Squamata</taxon>
        <taxon>Bifurcata</taxon>
        <taxon>Unidentata</taxon>
        <taxon>Episquamata</taxon>
        <taxon>Toxicofera</taxon>
        <taxon>Iguania</taxon>
        <taxon>Phrynosomatidae</taxon>
        <taxon>Phrynosomatinae</taxon>
        <taxon>Phrynosoma</taxon>
    </lineage>
</organism>
<keyword evidence="5" id="KW-0472">Membrane</keyword>
<dbReference type="PROSITE" id="PS50050">
    <property type="entry name" value="TNFR_NGFR_2"/>
    <property type="match status" value="1"/>
</dbReference>
<comment type="subcellular location">
    <subcellularLocation>
        <location evidence="1">Membrane</location>
        <topology evidence="1">Single-pass membrane protein</topology>
    </subcellularLocation>
</comment>
<dbReference type="PANTHER" id="PTHR12120:SF1">
    <property type="entry name" value="TUMOR NECROSIS FACTOR RECEPTOR SUPERFAMILY MEMBER 19"/>
    <property type="match status" value="1"/>
</dbReference>
<evidence type="ECO:0000256" key="9">
    <source>
        <dbReference type="PROSITE-ProRule" id="PRU00206"/>
    </source>
</evidence>
<dbReference type="PANTHER" id="PTHR12120">
    <property type="entry name" value="TNFR-CYS DOMAIN-CONTAINING PROTEIN"/>
    <property type="match status" value="1"/>
</dbReference>
<protein>
    <recommendedName>
        <fullName evidence="10">TNFR-Cys domain-containing protein</fullName>
    </recommendedName>
</protein>
<feature type="domain" description="TNFR-Cys" evidence="10">
    <location>
        <begin position="127"/>
        <end position="167"/>
    </location>
</feature>
<name>A0ABQ7TM33_PHRPL</name>
<dbReference type="Proteomes" id="UP000826234">
    <property type="component" value="Unassembled WGS sequence"/>
</dbReference>
<evidence type="ECO:0000256" key="2">
    <source>
        <dbReference type="ARBA" id="ARBA00022692"/>
    </source>
</evidence>
<keyword evidence="4" id="KW-1133">Transmembrane helix</keyword>
<evidence type="ECO:0000256" key="4">
    <source>
        <dbReference type="ARBA" id="ARBA00022989"/>
    </source>
</evidence>
<comment type="caution">
    <text evidence="11">The sequence shown here is derived from an EMBL/GenBank/DDBJ whole genome shotgun (WGS) entry which is preliminary data.</text>
</comment>
<dbReference type="Pfam" id="PF00020">
    <property type="entry name" value="TNFR_c6"/>
    <property type="match status" value="1"/>
</dbReference>
<gene>
    <name evidence="11" type="ORF">JD844_004197</name>
</gene>
<keyword evidence="6" id="KW-1015">Disulfide bond</keyword>
<evidence type="ECO:0000256" key="5">
    <source>
        <dbReference type="ARBA" id="ARBA00023136"/>
    </source>
</evidence>
<evidence type="ECO:0000313" key="12">
    <source>
        <dbReference type="Proteomes" id="UP000826234"/>
    </source>
</evidence>
<evidence type="ECO:0000256" key="3">
    <source>
        <dbReference type="ARBA" id="ARBA00022737"/>
    </source>
</evidence>
<dbReference type="SMART" id="SM00208">
    <property type="entry name" value="TNFR"/>
    <property type="match status" value="1"/>
</dbReference>
<keyword evidence="3" id="KW-0677">Repeat</keyword>
<evidence type="ECO:0000256" key="1">
    <source>
        <dbReference type="ARBA" id="ARBA00004167"/>
    </source>
</evidence>
<comment type="caution">
    <text evidence="9">Lacks conserved residue(s) required for the propagation of feature annotation.</text>
</comment>
<reference evidence="11 12" key="1">
    <citation type="journal article" date="2022" name="Gigascience">
        <title>A chromosome-level genome assembly and annotation of the desert horned lizard, Phrynosoma platyrhinos, provides insight into chromosomal rearrangements among reptiles.</title>
        <authorList>
            <person name="Koochekian N."/>
            <person name="Ascanio A."/>
            <person name="Farleigh K."/>
            <person name="Card D.C."/>
            <person name="Schield D.R."/>
            <person name="Castoe T.A."/>
            <person name="Jezkova T."/>
        </authorList>
    </citation>
    <scope>NUCLEOTIDE SEQUENCE [LARGE SCALE GENOMIC DNA]</scope>
    <source>
        <strain evidence="11">NK-2021</strain>
    </source>
</reference>
<proteinExistence type="predicted"/>
<evidence type="ECO:0000256" key="8">
    <source>
        <dbReference type="ARBA" id="ARBA00023180"/>
    </source>
</evidence>
<keyword evidence="7" id="KW-0675">Receptor</keyword>
<keyword evidence="2" id="KW-0812">Transmembrane</keyword>
<sequence length="173" mass="18315">MILPLHGVNLEESGSGYGCKKRGEVHGGCLPFIPDAATSSVGLSVPSSLPRCPHFPQTQWTVVSTSTWTMVGNAARANNADLDWSSQSALAASRCSCPIVGLHVQMGMFCLSQECGYGEGSKAQCLPCQPRRFKDGWGHHGCKPCASCSLINRFEKSNCTATSNAVCGECFPG</sequence>
<keyword evidence="8" id="KW-0325">Glycoprotein</keyword>
<evidence type="ECO:0000259" key="10">
    <source>
        <dbReference type="PROSITE" id="PS50050"/>
    </source>
</evidence>
<keyword evidence="12" id="KW-1185">Reference proteome</keyword>
<feature type="repeat" description="TNFR-Cys" evidence="9">
    <location>
        <begin position="127"/>
        <end position="167"/>
    </location>
</feature>
<dbReference type="PROSITE" id="PS00652">
    <property type="entry name" value="TNFR_NGFR_1"/>
    <property type="match status" value="1"/>
</dbReference>
<evidence type="ECO:0000256" key="6">
    <source>
        <dbReference type="ARBA" id="ARBA00023157"/>
    </source>
</evidence>